<organism evidence="1 2">
    <name type="scientific">Sphingomonas brevis</name>
    <dbReference type="NCBI Taxonomy" id="2908206"/>
    <lineage>
        <taxon>Bacteria</taxon>
        <taxon>Pseudomonadati</taxon>
        <taxon>Pseudomonadota</taxon>
        <taxon>Alphaproteobacteria</taxon>
        <taxon>Sphingomonadales</taxon>
        <taxon>Sphingomonadaceae</taxon>
        <taxon>Sphingomonas</taxon>
    </lineage>
</organism>
<evidence type="ECO:0000313" key="2">
    <source>
        <dbReference type="Proteomes" id="UP001165383"/>
    </source>
</evidence>
<evidence type="ECO:0000313" key="1">
    <source>
        <dbReference type="EMBL" id="MCL6741178.1"/>
    </source>
</evidence>
<protein>
    <recommendedName>
        <fullName evidence="3">MarR family transcriptional regulator</fullName>
    </recommendedName>
</protein>
<dbReference type="SUPFAM" id="SSF46785">
    <property type="entry name" value="Winged helix' DNA-binding domain"/>
    <property type="match status" value="1"/>
</dbReference>
<comment type="caution">
    <text evidence="1">The sequence shown here is derived from an EMBL/GenBank/DDBJ whole genome shotgun (WGS) entry which is preliminary data.</text>
</comment>
<dbReference type="Gene3D" id="1.10.10.10">
    <property type="entry name" value="Winged helix-like DNA-binding domain superfamily/Winged helix DNA-binding domain"/>
    <property type="match status" value="1"/>
</dbReference>
<dbReference type="Proteomes" id="UP001165383">
    <property type="component" value="Unassembled WGS sequence"/>
</dbReference>
<proteinExistence type="predicted"/>
<reference evidence="1" key="1">
    <citation type="submission" date="2022-05" db="EMBL/GenBank/DDBJ databases">
        <authorList>
            <person name="Jo J.-H."/>
            <person name="Im W.-T."/>
        </authorList>
    </citation>
    <scope>NUCLEOTIDE SEQUENCE</scope>
    <source>
        <strain evidence="1">RB56-2</strain>
    </source>
</reference>
<evidence type="ECO:0008006" key="3">
    <source>
        <dbReference type="Google" id="ProtNLM"/>
    </source>
</evidence>
<dbReference type="InterPro" id="IPR036390">
    <property type="entry name" value="WH_DNA-bd_sf"/>
</dbReference>
<name>A0ABT0SA15_9SPHN</name>
<keyword evidence="2" id="KW-1185">Reference proteome</keyword>
<gene>
    <name evidence="1" type="ORF">LZ518_08550</name>
</gene>
<dbReference type="EMBL" id="JAMGBB010000001">
    <property type="protein sequence ID" value="MCL6741178.1"/>
    <property type="molecule type" value="Genomic_DNA"/>
</dbReference>
<dbReference type="InterPro" id="IPR036388">
    <property type="entry name" value="WH-like_DNA-bd_sf"/>
</dbReference>
<accession>A0ABT0SA15</accession>
<sequence length="129" mass="14263">MNIMAQPDRRDRPTRLASQLVQLRRWRAEVLPGGLNKEPSWEILLILYAGRALPSPTVTELTRSTNATFSTALRWVHTLKDRGMVELTPGGRGTNRIFVKLTSRGEALMTSCLDGFGMSEIAADAIPAV</sequence>
<dbReference type="RefSeq" id="WP_249915579.1">
    <property type="nucleotide sequence ID" value="NZ_JAMGBB010000001.1"/>
</dbReference>